<dbReference type="RefSeq" id="WP_011235827.1">
    <property type="nucleotide sequence ID" value="NC_006512.1"/>
</dbReference>
<sequence length="98" mass="11003">MNTIKLDRDEGKVFLKADSEGLLIVSSGGWSVPIDPEIANNYIKNYDRNDNHKNNINYGFYSTDSGVTLTHGGAKIAFTNAEFDVIESFIETAERELW</sequence>
<dbReference type="HOGENOM" id="CLU_2329956_0_0_6"/>
<dbReference type="EMBL" id="AE017340">
    <property type="protein sequence ID" value="AAV83436.1"/>
    <property type="molecule type" value="Genomic_DNA"/>
</dbReference>
<evidence type="ECO:0000313" key="1">
    <source>
        <dbReference type="EMBL" id="AAV83436.1"/>
    </source>
</evidence>
<dbReference type="AlphaFoldDB" id="Q5QZF9"/>
<name>Q5QZF9_IDILO</name>
<dbReference type="KEGG" id="ilo:IL2604"/>
<protein>
    <submittedName>
        <fullName evidence="1">Uncharacterized protein</fullName>
    </submittedName>
</protein>
<dbReference type="GeneID" id="41337803"/>
<gene>
    <name evidence="1" type="ordered locus">IL2604</name>
</gene>
<accession>Q5QZF9</accession>
<proteinExistence type="predicted"/>
<dbReference type="STRING" id="283942.IL2604"/>
<reference evidence="1 2" key="1">
    <citation type="journal article" date="2004" name="Proc. Natl. Acad. Sci. U.S.A.">
        <title>Genome sequence of the deep-sea gamma-proteobacterium Idiomarina loihiensis reveals amino acid fermentation as a source of carbon and energy.</title>
        <authorList>
            <person name="Hou S."/>
            <person name="Saw J.H."/>
            <person name="Lee K.S."/>
            <person name="Freitas T.A."/>
            <person name="Belisle C."/>
            <person name="Kawarabayasi Y."/>
            <person name="Donachie S.P."/>
            <person name="Pikina A."/>
            <person name="Galperin M.Y."/>
            <person name="Koonin E.V."/>
            <person name="Makarova K.S."/>
            <person name="Omelchenko M.V."/>
            <person name="Sorokin A."/>
            <person name="Wolf Y.I."/>
            <person name="Li Q.X."/>
            <person name="Keum Y.S."/>
            <person name="Campbell S."/>
            <person name="Denery J."/>
            <person name="Aizawa S."/>
            <person name="Shibata S."/>
            <person name="Malahoff A."/>
            <person name="Alam M."/>
        </authorList>
    </citation>
    <scope>NUCLEOTIDE SEQUENCE [LARGE SCALE GENOMIC DNA]</scope>
    <source>
        <strain evidence="2">ATCC BAA-735 / DSM 15497 / L2-TR</strain>
    </source>
</reference>
<keyword evidence="2" id="KW-1185">Reference proteome</keyword>
<evidence type="ECO:0000313" key="2">
    <source>
        <dbReference type="Proteomes" id="UP000001171"/>
    </source>
</evidence>
<organism evidence="1 2">
    <name type="scientific">Idiomarina loihiensis (strain ATCC BAA-735 / DSM 15497 / L2-TR)</name>
    <dbReference type="NCBI Taxonomy" id="283942"/>
    <lineage>
        <taxon>Bacteria</taxon>
        <taxon>Pseudomonadati</taxon>
        <taxon>Pseudomonadota</taxon>
        <taxon>Gammaproteobacteria</taxon>
        <taxon>Alteromonadales</taxon>
        <taxon>Idiomarinaceae</taxon>
        <taxon>Idiomarina</taxon>
    </lineage>
</organism>
<dbReference type="Proteomes" id="UP000001171">
    <property type="component" value="Chromosome"/>
</dbReference>